<evidence type="ECO:0000256" key="2">
    <source>
        <dbReference type="ARBA" id="ARBA00022604"/>
    </source>
</evidence>
<proteinExistence type="predicted"/>
<feature type="coiled-coil region" evidence="3">
    <location>
        <begin position="947"/>
        <end position="1043"/>
    </location>
</feature>
<evidence type="ECO:0000259" key="5">
    <source>
        <dbReference type="SMART" id="SM00743"/>
    </source>
</evidence>
<comment type="caution">
    <text evidence="6">The sequence shown here is derived from an EMBL/GenBank/DDBJ whole genome shotgun (WGS) entry which is preliminary data.</text>
</comment>
<dbReference type="PANTHER" id="PTHR31917:SF153">
    <property type="entry name" value="DUF724 DOMAIN-CONTAINING PROTEIN 3-RELATED"/>
    <property type="match status" value="1"/>
</dbReference>
<evidence type="ECO:0000256" key="1">
    <source>
        <dbReference type="ARBA" id="ARBA00022448"/>
    </source>
</evidence>
<keyword evidence="2" id="KW-0341">Growth regulation</keyword>
<feature type="domain" description="Agenet" evidence="5">
    <location>
        <begin position="11"/>
        <end position="93"/>
    </location>
</feature>
<dbReference type="CDD" id="cd20405">
    <property type="entry name" value="Tudor_Agenet_AtDUF_rpt1_3"/>
    <property type="match status" value="1"/>
</dbReference>
<dbReference type="InterPro" id="IPR007930">
    <property type="entry name" value="DUF724"/>
</dbReference>
<evidence type="ECO:0000313" key="7">
    <source>
        <dbReference type="Proteomes" id="UP001457282"/>
    </source>
</evidence>
<feature type="domain" description="Agenet" evidence="5">
    <location>
        <begin position="96"/>
        <end position="151"/>
    </location>
</feature>
<reference evidence="6 7" key="1">
    <citation type="journal article" date="2023" name="G3 (Bethesda)">
        <title>A chromosome-length genome assembly and annotation of blackberry (Rubus argutus, cv. 'Hillquist').</title>
        <authorList>
            <person name="Bruna T."/>
            <person name="Aryal R."/>
            <person name="Dudchenko O."/>
            <person name="Sargent D.J."/>
            <person name="Mead D."/>
            <person name="Buti M."/>
            <person name="Cavallini A."/>
            <person name="Hytonen T."/>
            <person name="Andres J."/>
            <person name="Pham M."/>
            <person name="Weisz D."/>
            <person name="Mascagni F."/>
            <person name="Usai G."/>
            <person name="Natali L."/>
            <person name="Bassil N."/>
            <person name="Fernandez G.E."/>
            <person name="Lomsadze A."/>
            <person name="Armour M."/>
            <person name="Olukolu B."/>
            <person name="Poorten T."/>
            <person name="Britton C."/>
            <person name="Davik J."/>
            <person name="Ashrafi H."/>
            <person name="Aiden E.L."/>
            <person name="Borodovsky M."/>
            <person name="Worthington M."/>
        </authorList>
    </citation>
    <scope>NUCLEOTIDE SEQUENCE [LARGE SCALE GENOMIC DNA]</scope>
    <source>
        <strain evidence="6">PI 553951</strain>
    </source>
</reference>
<keyword evidence="1" id="KW-0813">Transport</keyword>
<dbReference type="AlphaFoldDB" id="A0AAW1W354"/>
<dbReference type="InterPro" id="IPR014002">
    <property type="entry name" value="Agenet_dom_plant"/>
</dbReference>
<feature type="compositionally biased region" description="Polar residues" evidence="4">
    <location>
        <begin position="850"/>
        <end position="862"/>
    </location>
</feature>
<keyword evidence="7" id="KW-1185">Reference proteome</keyword>
<feature type="region of interest" description="Disordered" evidence="4">
    <location>
        <begin position="800"/>
        <end position="832"/>
    </location>
</feature>
<dbReference type="PANTHER" id="PTHR31917">
    <property type="entry name" value="AGENET DOMAIN-CONTAINING PROTEIN-RELATED"/>
    <property type="match status" value="1"/>
</dbReference>
<evidence type="ECO:0000313" key="6">
    <source>
        <dbReference type="EMBL" id="KAK9913917.1"/>
    </source>
</evidence>
<feature type="region of interest" description="Disordered" evidence="4">
    <location>
        <begin position="32"/>
        <end position="54"/>
    </location>
</feature>
<evidence type="ECO:0000256" key="4">
    <source>
        <dbReference type="SAM" id="MobiDB-lite"/>
    </source>
</evidence>
<keyword evidence="3" id="KW-0175">Coiled coil</keyword>
<feature type="region of interest" description="Disordered" evidence="4">
    <location>
        <begin position="847"/>
        <end position="868"/>
    </location>
</feature>
<feature type="compositionally biased region" description="Polar residues" evidence="4">
    <location>
        <begin position="810"/>
        <end position="819"/>
    </location>
</feature>
<evidence type="ECO:0000256" key="3">
    <source>
        <dbReference type="SAM" id="Coils"/>
    </source>
</evidence>
<gene>
    <name evidence="6" type="ORF">M0R45_037716</name>
</gene>
<dbReference type="SMART" id="SM00743">
    <property type="entry name" value="Agenet"/>
    <property type="match status" value="4"/>
</dbReference>
<dbReference type="EMBL" id="JBEDUW010000007">
    <property type="protein sequence ID" value="KAK9913917.1"/>
    <property type="molecule type" value="Genomic_DNA"/>
</dbReference>
<feature type="region of interest" description="Disordered" evidence="4">
    <location>
        <begin position="1"/>
        <end position="20"/>
    </location>
</feature>
<feature type="domain" description="Agenet" evidence="5">
    <location>
        <begin position="235"/>
        <end position="291"/>
    </location>
</feature>
<organism evidence="6 7">
    <name type="scientific">Rubus argutus</name>
    <name type="common">Southern blackberry</name>
    <dbReference type="NCBI Taxonomy" id="59490"/>
    <lineage>
        <taxon>Eukaryota</taxon>
        <taxon>Viridiplantae</taxon>
        <taxon>Streptophyta</taxon>
        <taxon>Embryophyta</taxon>
        <taxon>Tracheophyta</taxon>
        <taxon>Spermatophyta</taxon>
        <taxon>Magnoliopsida</taxon>
        <taxon>eudicotyledons</taxon>
        <taxon>Gunneridae</taxon>
        <taxon>Pentapetalae</taxon>
        <taxon>rosids</taxon>
        <taxon>fabids</taxon>
        <taxon>Rosales</taxon>
        <taxon>Rosaceae</taxon>
        <taxon>Rosoideae</taxon>
        <taxon>Rosoideae incertae sedis</taxon>
        <taxon>Rubus</taxon>
    </lineage>
</organism>
<dbReference type="Proteomes" id="UP001457282">
    <property type="component" value="Unassembled WGS sequence"/>
</dbReference>
<feature type="domain" description="Agenet" evidence="5">
    <location>
        <begin position="165"/>
        <end position="233"/>
    </location>
</feature>
<sequence>MAKQSGASGNGHLCRGSNVEVRSEEEGFHGAWFPATIIEPPSNPSPSPRKRKSFNSNKVLVQYNTFVSDDDPSKPLIEHTNVMFVRPSPPVEDAGKKFEPGDDVDAFHNDAWWPGLVMSVEGDRYTVGFKKPSELLVLGRNELRTRLDWYNGVWSRAPKEPMKGSIYSPGTPIEVNLNKDHLWYAWIPASYAGELGGDSFLVQYKSGKTSDNHGPATVSVADHQIRPRPPRKEETNFCLMDKVDAFHDTAWWVGDITKVLTDKKYIVTLRFTKEEKEFTCSQLRRHYEWFAGKWITDISEFQSTMVDKAQTRHALPISRNSAVATPLKSSRATKDSSEEGKPYAILQKNQMKQLGPCIDKSAYGKITKELKISQQPNVDATFLSPAPSKKLKWEHLEGSFSVDEVERRVPVKKSNNKGPVRDGEKTGLLFVEPDSKAVSSVRKRGRTIKSQFDGHSPPLKIHVAVKKGSRMDKADEECIGDGHVMDNIKSSGIQSDSEVMGRSLALHPMKVINEHDEDGLSSGTKVKGKLPDILIEHLKGLAAGEKHKGIGIVVGVELPTSKNAECRGSEDPIRNGTSEASAMEVQVTVPGLSAKPAAHDQLISLCANEMHSEHTMECSGIPAATTNQQIPVADAGLSGKTPALDQPLSLSIDELHSEKTLKSSCSEGPTRDGRAESYAMEVWEDGAEISSKKPAQDQPLSFYIDGMDSENTMKGSGEQENLVSEVGISVKTPAHDQSLPLCIDKVHSERTMEGSSSEVPTGDGKVAASAMEIEVAGAGISAETPLHDKALSLCIVQKDSENSGEGSGNPAETANQQSPVDGAGISANEPLQDQPLSLCIDERYSGKTMAGSSNPADSANQQDEVRGRRVETGITSDIEREEGPHLPFVKKSPFWKMLESMDAFKRFPQQPHFKPFLKMKMVCREALALGGMHMFSALVEYTSQLQVDDLSDSINDILEALVELERLGFDVMALRNHLNELQDMKLRFEQLKSKLNLVEIQITNCRHERSKGSEVISGLDKEINDLEEQIRGIQEKQAKAVSERAAKDSEISAIQSEANAITESIQSIEHDFQNLAAAAW</sequence>
<dbReference type="CDD" id="cd20406">
    <property type="entry name" value="Tudor_Agenet_AtDUF_rpt2_4"/>
    <property type="match status" value="2"/>
</dbReference>
<protein>
    <recommendedName>
        <fullName evidence="5">Agenet domain-containing protein</fullName>
    </recommendedName>
</protein>
<name>A0AAW1W354_RUBAR</name>
<dbReference type="InterPro" id="IPR008395">
    <property type="entry name" value="Agenet-like_dom"/>
</dbReference>
<accession>A0AAW1W354</accession>
<dbReference type="Pfam" id="PF05266">
    <property type="entry name" value="DUF724"/>
    <property type="match status" value="1"/>
</dbReference>
<dbReference type="Pfam" id="PF05641">
    <property type="entry name" value="Agenet"/>
    <property type="match status" value="2"/>
</dbReference>